<dbReference type="AlphaFoldDB" id="A0A1F6CVK1"/>
<gene>
    <name evidence="1" type="ORF">A2851_04360</name>
</gene>
<evidence type="ECO:0000313" key="2">
    <source>
        <dbReference type="Proteomes" id="UP000176863"/>
    </source>
</evidence>
<comment type="caution">
    <text evidence="1">The sequence shown here is derived from an EMBL/GenBank/DDBJ whole genome shotgun (WGS) entry which is preliminary data.</text>
</comment>
<name>A0A1F6CVK1_9BACT</name>
<reference evidence="1 2" key="1">
    <citation type="journal article" date="2016" name="Nat. Commun.">
        <title>Thousands of microbial genomes shed light on interconnected biogeochemical processes in an aquifer system.</title>
        <authorList>
            <person name="Anantharaman K."/>
            <person name="Brown C.T."/>
            <person name="Hug L.A."/>
            <person name="Sharon I."/>
            <person name="Castelle C.J."/>
            <person name="Probst A.J."/>
            <person name="Thomas B.C."/>
            <person name="Singh A."/>
            <person name="Wilkins M.J."/>
            <person name="Karaoz U."/>
            <person name="Brodie E.L."/>
            <person name="Williams K.H."/>
            <person name="Hubbard S.S."/>
            <person name="Banfield J.F."/>
        </authorList>
    </citation>
    <scope>NUCLEOTIDE SEQUENCE [LARGE SCALE GENOMIC DNA]</scope>
</reference>
<dbReference type="Proteomes" id="UP000176863">
    <property type="component" value="Unassembled WGS sequence"/>
</dbReference>
<dbReference type="STRING" id="1798480.A2851_04360"/>
<evidence type="ECO:0000313" key="1">
    <source>
        <dbReference type="EMBL" id="OGG52892.1"/>
    </source>
</evidence>
<protein>
    <recommendedName>
        <fullName evidence="3">Type 4 fimbrial biogenesis protein PilX N-terminal domain-containing protein</fullName>
    </recommendedName>
</protein>
<evidence type="ECO:0008006" key="3">
    <source>
        <dbReference type="Google" id="ProtNLM"/>
    </source>
</evidence>
<proteinExistence type="predicted"/>
<accession>A0A1F6CVK1</accession>
<sequence length="157" mass="16251">MKRNARGMEKERGFVALISTLIISAILLGLVFTAGAASFYARFDSLGIENKRVSLGLAESCIEIALLALSTSTAPSALSPTNQIVPVGIDPQGNPTTCVIESVTHAGGVATIKAHASFRGTFSAVVVSATVADPTVAPASFPAPPNIDIQSWTEKPQ</sequence>
<organism evidence="1 2">
    <name type="scientific">Candidatus Kaiserbacteria bacterium RIFCSPHIGHO2_01_FULL_53_29</name>
    <dbReference type="NCBI Taxonomy" id="1798480"/>
    <lineage>
        <taxon>Bacteria</taxon>
        <taxon>Candidatus Kaiseribacteriota</taxon>
    </lineage>
</organism>
<dbReference type="EMBL" id="MFKT01000021">
    <property type="protein sequence ID" value="OGG52892.1"/>
    <property type="molecule type" value="Genomic_DNA"/>
</dbReference>